<organism evidence="1 2">
    <name type="scientific">Nitratidesulfovibrio liaohensis</name>
    <dbReference type="NCBI Taxonomy" id="2604158"/>
    <lineage>
        <taxon>Bacteria</taxon>
        <taxon>Pseudomonadati</taxon>
        <taxon>Thermodesulfobacteriota</taxon>
        <taxon>Desulfovibrionia</taxon>
        <taxon>Desulfovibrionales</taxon>
        <taxon>Desulfovibrionaceae</taxon>
        <taxon>Nitratidesulfovibrio</taxon>
    </lineage>
</organism>
<dbReference type="EMBL" id="CP133659">
    <property type="protein sequence ID" value="WMW63957.1"/>
    <property type="molecule type" value="Genomic_DNA"/>
</dbReference>
<dbReference type="SUPFAM" id="SSF47413">
    <property type="entry name" value="lambda repressor-like DNA-binding domains"/>
    <property type="match status" value="1"/>
</dbReference>
<sequence>MSTAKRTDRSLPPELAALCVELGRNIQIARKRRALSELRLARLAHTSRRTIQRIEAGEPGVGLGILASVLWVLQLEGDLRLVAAPDRDEQGKFLAETKLPQRVRETRDTRYDF</sequence>
<name>A0ABY9QYK9_9BACT</name>
<reference evidence="1" key="1">
    <citation type="submission" date="2023-09" db="EMBL/GenBank/DDBJ databases">
        <authorList>
            <consortium name="CW5 consortium"/>
            <person name="Lu C.-W."/>
        </authorList>
    </citation>
    <scope>NUCLEOTIDE SEQUENCE</scope>
    <source>
        <strain evidence="1">KPS</strain>
    </source>
</reference>
<dbReference type="Proteomes" id="UP001180616">
    <property type="component" value="Chromosome"/>
</dbReference>
<dbReference type="RefSeq" id="WP_309540080.1">
    <property type="nucleotide sequence ID" value="NZ_CP133659.1"/>
</dbReference>
<dbReference type="CDD" id="cd00093">
    <property type="entry name" value="HTH_XRE"/>
    <property type="match status" value="1"/>
</dbReference>
<accession>A0ABY9QYK9</accession>
<dbReference type="InterPro" id="IPR001387">
    <property type="entry name" value="Cro/C1-type_HTH"/>
</dbReference>
<dbReference type="InterPro" id="IPR010982">
    <property type="entry name" value="Lambda_DNA-bd_dom_sf"/>
</dbReference>
<protein>
    <submittedName>
        <fullName evidence="1">Helix-turn-helix domain-containing protein</fullName>
    </submittedName>
</protein>
<dbReference type="Gene3D" id="1.10.260.40">
    <property type="entry name" value="lambda repressor-like DNA-binding domains"/>
    <property type="match status" value="1"/>
</dbReference>
<keyword evidence="2" id="KW-1185">Reference proteome</keyword>
<proteinExistence type="predicted"/>
<evidence type="ECO:0000313" key="2">
    <source>
        <dbReference type="Proteomes" id="UP001180616"/>
    </source>
</evidence>
<gene>
    <name evidence="1" type="ORF">KPS_001927</name>
</gene>
<evidence type="ECO:0000313" key="1">
    <source>
        <dbReference type="EMBL" id="WMW63957.1"/>
    </source>
</evidence>